<dbReference type="PANTHER" id="PTHR20992">
    <property type="entry name" value="AT15442P-RELATED"/>
    <property type="match status" value="1"/>
</dbReference>
<evidence type="ECO:0000256" key="1">
    <source>
        <dbReference type="SAM" id="Phobius"/>
    </source>
</evidence>
<organism evidence="2 3">
    <name type="scientific">Halorientalis regularis</name>
    <dbReference type="NCBI Taxonomy" id="660518"/>
    <lineage>
        <taxon>Archaea</taxon>
        <taxon>Methanobacteriati</taxon>
        <taxon>Methanobacteriota</taxon>
        <taxon>Stenosarchaea group</taxon>
        <taxon>Halobacteria</taxon>
        <taxon>Halobacteriales</taxon>
        <taxon>Haloarculaceae</taxon>
        <taxon>Halorientalis</taxon>
    </lineage>
</organism>
<dbReference type="InterPro" id="IPR005240">
    <property type="entry name" value="DUF389"/>
</dbReference>
<dbReference type="NCBIfam" id="TIGR00341">
    <property type="entry name" value="TIGR00341 family protein"/>
    <property type="match status" value="1"/>
</dbReference>
<reference evidence="3" key="1">
    <citation type="submission" date="2016-10" db="EMBL/GenBank/DDBJ databases">
        <authorList>
            <person name="Varghese N."/>
            <person name="Submissions S."/>
        </authorList>
    </citation>
    <scope>NUCLEOTIDE SEQUENCE [LARGE SCALE GENOMIC DNA]</scope>
    <source>
        <strain evidence="3">IBRC-M 10760</strain>
    </source>
</reference>
<sequence length="431" mass="45472">MRLLQVTIPTGKRETVLGALDDEGVDYVVTDETSGREFTAIVYAPLPNPAVEPVLERLQDAGIDDEAYTVVVEASTVVSRRFDELEERYAEQEEVDEGRIAREELQSRAEELAPTLRTYATMTVISAIIATAGLLLDSPAVVVGSMVIAPLIGPAMAASVGTVLDEDELFVRGVKLQVLGMSLAVVSAAAFAVFVRYARLVPPGIEITQVPEIRERLAPDFLSLAVALGAGVAGALSLSSGVSAAIVGVMIAVALIPPAATVGIGIAWGLPMVSVGSGVLALVNGLSINVAAIGVLWYNGYRPRHWFKLDEARSAVLKRVAVLAVAIAVLSIFLGGVTYNSFQNAASEEDIRQGVESVVDENERATLLDTEVQFTDGILLSQSERVVVTVGVPPGNGESVGGLSRRIDTAIDRAAGHDVETQVRYVTIEAA</sequence>
<accession>A0A1G7L2F6</accession>
<dbReference type="OrthoDB" id="3266at2157"/>
<feature type="transmembrane region" description="Helical" evidence="1">
    <location>
        <begin position="217"/>
        <end position="238"/>
    </location>
</feature>
<keyword evidence="1" id="KW-0472">Membrane</keyword>
<dbReference type="RefSeq" id="WP_092691071.1">
    <property type="nucleotide sequence ID" value="NZ_FNBK01000006.1"/>
</dbReference>
<feature type="transmembrane region" description="Helical" evidence="1">
    <location>
        <begin position="245"/>
        <end position="270"/>
    </location>
</feature>
<feature type="transmembrane region" description="Helical" evidence="1">
    <location>
        <begin position="320"/>
        <end position="339"/>
    </location>
</feature>
<feature type="transmembrane region" description="Helical" evidence="1">
    <location>
        <begin position="142"/>
        <end position="164"/>
    </location>
</feature>
<proteinExistence type="predicted"/>
<feature type="transmembrane region" description="Helical" evidence="1">
    <location>
        <begin position="276"/>
        <end position="299"/>
    </location>
</feature>
<dbReference type="EMBL" id="FNBK01000006">
    <property type="protein sequence ID" value="SDF43280.1"/>
    <property type="molecule type" value="Genomic_DNA"/>
</dbReference>
<keyword evidence="1" id="KW-1133">Transmembrane helix</keyword>
<feature type="transmembrane region" description="Helical" evidence="1">
    <location>
        <begin position="116"/>
        <end position="136"/>
    </location>
</feature>
<dbReference type="Proteomes" id="UP000199076">
    <property type="component" value="Unassembled WGS sequence"/>
</dbReference>
<dbReference type="AlphaFoldDB" id="A0A1G7L2F6"/>
<dbReference type="PANTHER" id="PTHR20992:SF9">
    <property type="entry name" value="AT15442P-RELATED"/>
    <property type="match status" value="1"/>
</dbReference>
<evidence type="ECO:0000313" key="3">
    <source>
        <dbReference type="Proteomes" id="UP000199076"/>
    </source>
</evidence>
<keyword evidence="1" id="KW-0812">Transmembrane</keyword>
<dbReference type="Pfam" id="PF04087">
    <property type="entry name" value="DUF389"/>
    <property type="match status" value="1"/>
</dbReference>
<feature type="transmembrane region" description="Helical" evidence="1">
    <location>
        <begin position="176"/>
        <end position="197"/>
    </location>
</feature>
<keyword evidence="3" id="KW-1185">Reference proteome</keyword>
<evidence type="ECO:0000313" key="2">
    <source>
        <dbReference type="EMBL" id="SDF43280.1"/>
    </source>
</evidence>
<name>A0A1G7L2F6_9EURY</name>
<gene>
    <name evidence="2" type="ORF">SAMN05216218_106121</name>
</gene>
<protein>
    <submittedName>
        <fullName evidence="2">TIGR00341 family protein</fullName>
    </submittedName>
</protein>